<reference evidence="14" key="2">
    <citation type="submission" date="2025-08" db="UniProtKB">
        <authorList>
            <consortium name="Ensembl"/>
        </authorList>
    </citation>
    <scope>IDENTIFICATION</scope>
</reference>
<evidence type="ECO:0000313" key="14">
    <source>
        <dbReference type="Ensembl" id="ENSCINP00000005492.3"/>
    </source>
</evidence>
<comment type="catalytic activity">
    <reaction evidence="9">
        <text>L-seryl-[protein] + ATP = O-phospho-L-seryl-[protein] + ADP + H(+)</text>
        <dbReference type="Rhea" id="RHEA:17989"/>
        <dbReference type="Rhea" id="RHEA-COMP:9863"/>
        <dbReference type="Rhea" id="RHEA-COMP:11604"/>
        <dbReference type="ChEBI" id="CHEBI:15378"/>
        <dbReference type="ChEBI" id="CHEBI:29999"/>
        <dbReference type="ChEBI" id="CHEBI:30616"/>
        <dbReference type="ChEBI" id="CHEBI:83421"/>
        <dbReference type="ChEBI" id="CHEBI:456216"/>
        <dbReference type="EC" id="2.7.12.2"/>
    </reaction>
</comment>
<evidence type="ECO:0000256" key="12">
    <source>
        <dbReference type="SAM" id="MobiDB-lite"/>
    </source>
</evidence>
<protein>
    <recommendedName>
        <fullName evidence="8">mitogen-activated protein kinase kinase</fullName>
        <ecNumber evidence="8">2.7.12.2</ecNumber>
    </recommendedName>
</protein>
<dbReference type="PANTHER" id="PTHR48013:SF11">
    <property type="entry name" value="LICORNE"/>
    <property type="match status" value="1"/>
</dbReference>
<dbReference type="STRING" id="7719.ENSCINP00000005492"/>
<dbReference type="PROSITE" id="PS00108">
    <property type="entry name" value="PROTEIN_KINASE_ST"/>
    <property type="match status" value="1"/>
</dbReference>
<dbReference type="FunCoup" id="F6X159">
    <property type="interactions" value="73"/>
</dbReference>
<dbReference type="SMART" id="SM00220">
    <property type="entry name" value="S_TKc"/>
    <property type="match status" value="1"/>
</dbReference>
<evidence type="ECO:0000256" key="5">
    <source>
        <dbReference type="ARBA" id="ARBA00022777"/>
    </source>
</evidence>
<dbReference type="InterPro" id="IPR011009">
    <property type="entry name" value="Kinase-like_dom_sf"/>
</dbReference>
<dbReference type="InterPro" id="IPR000719">
    <property type="entry name" value="Prot_kinase_dom"/>
</dbReference>
<evidence type="ECO:0000256" key="1">
    <source>
        <dbReference type="ARBA" id="ARBA00022527"/>
    </source>
</evidence>
<reference evidence="14" key="3">
    <citation type="submission" date="2025-09" db="UniProtKB">
        <authorList>
            <consortium name="Ensembl"/>
        </authorList>
    </citation>
    <scope>IDENTIFICATION</scope>
</reference>
<keyword evidence="5" id="KW-0418">Kinase</keyword>
<dbReference type="FunFam" id="3.30.200.20:FF:000576">
    <property type="entry name" value="CBN-SEK-1 protein"/>
    <property type="match status" value="1"/>
</dbReference>
<feature type="compositionally biased region" description="Polar residues" evidence="12">
    <location>
        <begin position="1"/>
        <end position="14"/>
    </location>
</feature>
<evidence type="ECO:0000256" key="7">
    <source>
        <dbReference type="ARBA" id="ARBA00038035"/>
    </source>
</evidence>
<dbReference type="GeneTree" id="ENSGT00940000168458"/>
<evidence type="ECO:0000256" key="10">
    <source>
        <dbReference type="ARBA" id="ARBA00049299"/>
    </source>
</evidence>
<dbReference type="GO" id="GO:0004674">
    <property type="term" value="F:protein serine/threonine kinase activity"/>
    <property type="evidence" value="ECO:0007669"/>
    <property type="project" value="UniProtKB-KW"/>
</dbReference>
<dbReference type="InParanoid" id="F6X159"/>
<dbReference type="Gene3D" id="1.10.510.10">
    <property type="entry name" value="Transferase(Phosphotransferase) domain 1"/>
    <property type="match status" value="1"/>
</dbReference>
<evidence type="ECO:0000256" key="9">
    <source>
        <dbReference type="ARBA" id="ARBA00049014"/>
    </source>
</evidence>
<evidence type="ECO:0000259" key="13">
    <source>
        <dbReference type="PROSITE" id="PS50011"/>
    </source>
</evidence>
<dbReference type="SUPFAM" id="SSF56112">
    <property type="entry name" value="Protein kinase-like (PK-like)"/>
    <property type="match status" value="1"/>
</dbReference>
<dbReference type="Gene3D" id="3.30.200.20">
    <property type="entry name" value="Phosphorylase Kinase, domain 1"/>
    <property type="match status" value="1"/>
</dbReference>
<dbReference type="GO" id="GO:0000165">
    <property type="term" value="P:MAPK cascade"/>
    <property type="evidence" value="ECO:0000318"/>
    <property type="project" value="GO_Central"/>
</dbReference>
<keyword evidence="3" id="KW-0808">Transferase</keyword>
<dbReference type="Pfam" id="PF00069">
    <property type="entry name" value="Pkinase"/>
    <property type="match status" value="1"/>
</dbReference>
<dbReference type="PROSITE" id="PS50011">
    <property type="entry name" value="PROTEIN_KINASE_DOM"/>
    <property type="match status" value="1"/>
</dbReference>
<dbReference type="EC" id="2.7.12.2" evidence="8"/>
<keyword evidence="1" id="KW-0723">Serine/threonine-protein kinase</keyword>
<proteinExistence type="inferred from homology"/>
<dbReference type="PIRSF" id="PIRSF000654">
    <property type="entry name" value="Integrin-linked_kinase"/>
    <property type="match status" value="1"/>
</dbReference>
<reference evidence="15" key="1">
    <citation type="journal article" date="2002" name="Science">
        <title>The draft genome of Ciona intestinalis: insights into chordate and vertebrate origins.</title>
        <authorList>
            <person name="Dehal P."/>
            <person name="Satou Y."/>
            <person name="Campbell R.K."/>
            <person name="Chapman J."/>
            <person name="Degnan B."/>
            <person name="De Tomaso A."/>
            <person name="Davidson B."/>
            <person name="Di Gregorio A."/>
            <person name="Gelpke M."/>
            <person name="Goodstein D.M."/>
            <person name="Harafuji N."/>
            <person name="Hastings K.E."/>
            <person name="Ho I."/>
            <person name="Hotta K."/>
            <person name="Huang W."/>
            <person name="Kawashima T."/>
            <person name="Lemaire P."/>
            <person name="Martinez D."/>
            <person name="Meinertzhagen I.A."/>
            <person name="Necula S."/>
            <person name="Nonaka M."/>
            <person name="Putnam N."/>
            <person name="Rash S."/>
            <person name="Saiga H."/>
            <person name="Satake M."/>
            <person name="Terry A."/>
            <person name="Yamada L."/>
            <person name="Wang H.G."/>
            <person name="Awazu S."/>
            <person name="Azumi K."/>
            <person name="Boore J."/>
            <person name="Branno M."/>
            <person name="Chin-Bow S."/>
            <person name="DeSantis R."/>
            <person name="Doyle S."/>
            <person name="Francino P."/>
            <person name="Keys D.N."/>
            <person name="Haga S."/>
            <person name="Hayashi H."/>
            <person name="Hino K."/>
            <person name="Imai K.S."/>
            <person name="Inaba K."/>
            <person name="Kano S."/>
            <person name="Kobayashi K."/>
            <person name="Kobayashi M."/>
            <person name="Lee B.I."/>
            <person name="Makabe K.W."/>
            <person name="Manohar C."/>
            <person name="Matassi G."/>
            <person name="Medina M."/>
            <person name="Mochizuki Y."/>
            <person name="Mount S."/>
            <person name="Morishita T."/>
            <person name="Miura S."/>
            <person name="Nakayama A."/>
            <person name="Nishizaka S."/>
            <person name="Nomoto H."/>
            <person name="Ohta F."/>
            <person name="Oishi K."/>
            <person name="Rigoutsos I."/>
            <person name="Sano M."/>
            <person name="Sasaki A."/>
            <person name="Sasakura Y."/>
            <person name="Shoguchi E."/>
            <person name="Shin-i T."/>
            <person name="Spagnuolo A."/>
            <person name="Stainier D."/>
            <person name="Suzuki M.M."/>
            <person name="Tassy O."/>
            <person name="Takatori N."/>
            <person name="Tokuoka M."/>
            <person name="Yagi K."/>
            <person name="Yoshizaki F."/>
            <person name="Wada S."/>
            <person name="Zhang C."/>
            <person name="Hyatt P.D."/>
            <person name="Larimer F."/>
            <person name="Detter C."/>
            <person name="Doggett N."/>
            <person name="Glavina T."/>
            <person name="Hawkins T."/>
            <person name="Richardson P."/>
            <person name="Lucas S."/>
            <person name="Kohara Y."/>
            <person name="Levine M."/>
            <person name="Satoh N."/>
            <person name="Rokhsar D.S."/>
        </authorList>
    </citation>
    <scope>NUCLEOTIDE SEQUENCE [LARGE SCALE GENOMIC DNA]</scope>
</reference>
<evidence type="ECO:0000256" key="11">
    <source>
        <dbReference type="ARBA" id="ARBA00051693"/>
    </source>
</evidence>
<accession>F6X159</accession>
<dbReference type="Ensembl" id="ENSCINT00000005492.3">
    <property type="protein sequence ID" value="ENSCINP00000005492.3"/>
    <property type="gene ID" value="ENSCING00000002692.3"/>
</dbReference>
<dbReference type="GO" id="GO:0004708">
    <property type="term" value="F:MAP kinase kinase activity"/>
    <property type="evidence" value="ECO:0000318"/>
    <property type="project" value="GO_Central"/>
</dbReference>
<keyword evidence="6" id="KW-0067">ATP-binding</keyword>
<dbReference type="OMA" id="FPYNTWG"/>
<dbReference type="AlphaFoldDB" id="F6X159"/>
<name>F6X159_CIOIN</name>
<keyword evidence="2" id="KW-0597">Phosphoprotein</keyword>
<evidence type="ECO:0000256" key="8">
    <source>
        <dbReference type="ARBA" id="ARBA00038999"/>
    </source>
</evidence>
<comment type="similarity">
    <text evidence="7">Belongs to the protein kinase superfamily. STE Ser/Thr protein kinase family. MAP kinase kinase subfamily.</text>
</comment>
<evidence type="ECO:0000256" key="3">
    <source>
        <dbReference type="ARBA" id="ARBA00022679"/>
    </source>
</evidence>
<sequence length="348" mass="39435">MATHGNGPNKSTDSGPALPVRRRKKNNKLKVRIDPPEQTPKVPIVPHKPQSRMNINGQDIDIRADDLTIVEELGRGAYGVVDKMKHKSTETIIAVKRIRATLNTQEQKRLLMDLDVSMRSVDCDYTVTFYGALFRQGDVWICMEVMDTSLDQFYKKVKDRGLKTGEDVLGIIAVSIVKALRYLQETLHVIHRDVKPSNVLLNKNGQVKLCDFGISGQLVDSLAKTIDAGCKPYMAPERIDPAQNQQGYDVKSDVWSLGITMIEVATGDFPYDTWRNPFQQLKQVVEDPSPKLPANTFSLELDDFCRCCLNKDPSKRPNYRELEDHVFVQKHLHEDVRSISSFITLILE</sequence>
<dbReference type="FunFam" id="1.10.510.10:FF:000158">
    <property type="entry name" value="Dual specificity mitogen-activated protein kinase kinase 6"/>
    <property type="match status" value="1"/>
</dbReference>
<dbReference type="Proteomes" id="UP000008144">
    <property type="component" value="Unassembled WGS sequence"/>
</dbReference>
<organism evidence="14 15">
    <name type="scientific">Ciona intestinalis</name>
    <name type="common">Transparent sea squirt</name>
    <name type="synonym">Ascidia intestinalis</name>
    <dbReference type="NCBI Taxonomy" id="7719"/>
    <lineage>
        <taxon>Eukaryota</taxon>
        <taxon>Metazoa</taxon>
        <taxon>Chordata</taxon>
        <taxon>Tunicata</taxon>
        <taxon>Ascidiacea</taxon>
        <taxon>Phlebobranchia</taxon>
        <taxon>Cionidae</taxon>
        <taxon>Ciona</taxon>
    </lineage>
</organism>
<gene>
    <name evidence="14" type="primary">mapkk3/6</name>
</gene>
<feature type="region of interest" description="Disordered" evidence="12">
    <location>
        <begin position="1"/>
        <end position="54"/>
    </location>
</feature>
<dbReference type="PANTHER" id="PTHR48013">
    <property type="entry name" value="DUAL SPECIFICITY MITOGEN-ACTIVATED PROTEIN KINASE KINASE 5-RELATED"/>
    <property type="match status" value="1"/>
</dbReference>
<keyword evidence="15" id="KW-1185">Reference proteome</keyword>
<evidence type="ECO:0000256" key="4">
    <source>
        <dbReference type="ARBA" id="ARBA00022741"/>
    </source>
</evidence>
<dbReference type="InterPro" id="IPR008271">
    <property type="entry name" value="Ser/Thr_kinase_AS"/>
</dbReference>
<comment type="catalytic activity">
    <reaction evidence="11">
        <text>L-tyrosyl-[protein] + ATP = O-phospho-L-tyrosyl-[protein] + ADP + H(+)</text>
        <dbReference type="Rhea" id="RHEA:10596"/>
        <dbReference type="Rhea" id="RHEA-COMP:10136"/>
        <dbReference type="Rhea" id="RHEA-COMP:20101"/>
        <dbReference type="ChEBI" id="CHEBI:15378"/>
        <dbReference type="ChEBI" id="CHEBI:30616"/>
        <dbReference type="ChEBI" id="CHEBI:46858"/>
        <dbReference type="ChEBI" id="CHEBI:61978"/>
        <dbReference type="ChEBI" id="CHEBI:456216"/>
        <dbReference type="EC" id="2.7.12.2"/>
    </reaction>
</comment>
<evidence type="ECO:0000313" key="15">
    <source>
        <dbReference type="Proteomes" id="UP000008144"/>
    </source>
</evidence>
<feature type="compositionally biased region" description="Basic residues" evidence="12">
    <location>
        <begin position="20"/>
        <end position="30"/>
    </location>
</feature>
<dbReference type="CDD" id="cd06617">
    <property type="entry name" value="PKc_MKK3_6"/>
    <property type="match status" value="1"/>
</dbReference>
<dbReference type="GO" id="GO:0005524">
    <property type="term" value="F:ATP binding"/>
    <property type="evidence" value="ECO:0007669"/>
    <property type="project" value="UniProtKB-KW"/>
</dbReference>
<evidence type="ECO:0000256" key="2">
    <source>
        <dbReference type="ARBA" id="ARBA00022553"/>
    </source>
</evidence>
<evidence type="ECO:0000256" key="6">
    <source>
        <dbReference type="ARBA" id="ARBA00022840"/>
    </source>
</evidence>
<keyword evidence="4" id="KW-0547">Nucleotide-binding</keyword>
<comment type="catalytic activity">
    <reaction evidence="10">
        <text>L-threonyl-[protein] + ATP = O-phospho-L-threonyl-[protein] + ADP + H(+)</text>
        <dbReference type="Rhea" id="RHEA:46608"/>
        <dbReference type="Rhea" id="RHEA-COMP:11060"/>
        <dbReference type="Rhea" id="RHEA-COMP:11605"/>
        <dbReference type="ChEBI" id="CHEBI:15378"/>
        <dbReference type="ChEBI" id="CHEBI:30013"/>
        <dbReference type="ChEBI" id="CHEBI:30616"/>
        <dbReference type="ChEBI" id="CHEBI:61977"/>
        <dbReference type="ChEBI" id="CHEBI:456216"/>
        <dbReference type="EC" id="2.7.12.2"/>
    </reaction>
</comment>
<dbReference type="HOGENOM" id="CLU_000288_63_23_1"/>
<feature type="domain" description="Protein kinase" evidence="13">
    <location>
        <begin position="67"/>
        <end position="328"/>
    </location>
</feature>